<dbReference type="GO" id="GO:0045892">
    <property type="term" value="P:negative regulation of DNA-templated transcription"/>
    <property type="evidence" value="ECO:0007669"/>
    <property type="project" value="TreeGrafter"/>
</dbReference>
<dbReference type="InterPro" id="IPR028978">
    <property type="entry name" value="Chorismate_lyase_/UTRA_dom_sf"/>
</dbReference>
<dbReference type="InterPro" id="IPR050679">
    <property type="entry name" value="Bact_HTH_transcr_reg"/>
</dbReference>
<reference evidence="6" key="1">
    <citation type="submission" date="2016-10" db="EMBL/GenBank/DDBJ databases">
        <authorList>
            <person name="Varghese N."/>
            <person name="Submissions S."/>
        </authorList>
    </citation>
    <scope>NUCLEOTIDE SEQUENCE [LARGE SCALE GENOMIC DNA]</scope>
    <source>
        <strain evidence="6">CGMCC 1.6854</strain>
    </source>
</reference>
<dbReference type="InterPro" id="IPR000524">
    <property type="entry name" value="Tscrpt_reg_HTH_GntR"/>
</dbReference>
<keyword evidence="6" id="KW-1185">Reference proteome</keyword>
<dbReference type="Pfam" id="PF07702">
    <property type="entry name" value="UTRA"/>
    <property type="match status" value="1"/>
</dbReference>
<evidence type="ECO:0000259" key="4">
    <source>
        <dbReference type="PROSITE" id="PS50949"/>
    </source>
</evidence>
<dbReference type="GO" id="GO:0003677">
    <property type="term" value="F:DNA binding"/>
    <property type="evidence" value="ECO:0007669"/>
    <property type="project" value="UniProtKB-KW"/>
</dbReference>
<evidence type="ECO:0000313" key="6">
    <source>
        <dbReference type="Proteomes" id="UP000199544"/>
    </source>
</evidence>
<dbReference type="SUPFAM" id="SSF46785">
    <property type="entry name" value="Winged helix' DNA-binding domain"/>
    <property type="match status" value="1"/>
</dbReference>
<dbReference type="RefSeq" id="WP_090233382.1">
    <property type="nucleotide sequence ID" value="NZ_FNHW01000001.1"/>
</dbReference>
<dbReference type="PANTHER" id="PTHR44846:SF1">
    <property type="entry name" value="MANNOSYL-D-GLYCERATE TRANSPORT_METABOLISM SYSTEM REPRESSOR MNGR-RELATED"/>
    <property type="match status" value="1"/>
</dbReference>
<dbReference type="Pfam" id="PF00392">
    <property type="entry name" value="GntR"/>
    <property type="match status" value="1"/>
</dbReference>
<dbReference type="GO" id="GO:0003700">
    <property type="term" value="F:DNA-binding transcription factor activity"/>
    <property type="evidence" value="ECO:0007669"/>
    <property type="project" value="InterPro"/>
</dbReference>
<evidence type="ECO:0000256" key="1">
    <source>
        <dbReference type="ARBA" id="ARBA00023015"/>
    </source>
</evidence>
<dbReference type="STRING" id="459525.SAMN04488137_1313"/>
<dbReference type="Proteomes" id="UP000199544">
    <property type="component" value="Unassembled WGS sequence"/>
</dbReference>
<dbReference type="OrthoDB" id="457376at2"/>
<feature type="domain" description="HTH gntR-type" evidence="4">
    <location>
        <begin position="9"/>
        <end position="77"/>
    </location>
</feature>
<proteinExistence type="predicted"/>
<dbReference type="PROSITE" id="PS50949">
    <property type="entry name" value="HTH_GNTR"/>
    <property type="match status" value="1"/>
</dbReference>
<evidence type="ECO:0000256" key="3">
    <source>
        <dbReference type="ARBA" id="ARBA00023163"/>
    </source>
</evidence>
<dbReference type="AlphaFoldDB" id="A0A1G9V2C2"/>
<dbReference type="CDD" id="cd07377">
    <property type="entry name" value="WHTH_GntR"/>
    <property type="match status" value="1"/>
</dbReference>
<gene>
    <name evidence="5" type="ORF">SAMN04488137_1313</name>
</gene>
<organism evidence="5 6">
    <name type="scientific">Fictibacillus solisalsi</name>
    <dbReference type="NCBI Taxonomy" id="459525"/>
    <lineage>
        <taxon>Bacteria</taxon>
        <taxon>Bacillati</taxon>
        <taxon>Bacillota</taxon>
        <taxon>Bacilli</taxon>
        <taxon>Bacillales</taxon>
        <taxon>Fictibacillaceae</taxon>
        <taxon>Fictibacillus</taxon>
    </lineage>
</organism>
<dbReference type="FunFam" id="1.10.10.10:FF:000079">
    <property type="entry name" value="GntR family transcriptional regulator"/>
    <property type="match status" value="1"/>
</dbReference>
<evidence type="ECO:0000256" key="2">
    <source>
        <dbReference type="ARBA" id="ARBA00023125"/>
    </source>
</evidence>
<keyword evidence="2" id="KW-0238">DNA-binding</keyword>
<dbReference type="InterPro" id="IPR011663">
    <property type="entry name" value="UTRA"/>
</dbReference>
<dbReference type="InterPro" id="IPR036388">
    <property type="entry name" value="WH-like_DNA-bd_sf"/>
</dbReference>
<dbReference type="SMART" id="SM00345">
    <property type="entry name" value="HTH_GNTR"/>
    <property type="match status" value="1"/>
</dbReference>
<dbReference type="PANTHER" id="PTHR44846">
    <property type="entry name" value="MANNOSYL-D-GLYCERATE TRANSPORT/METABOLISM SYSTEM REPRESSOR MNGR-RELATED"/>
    <property type="match status" value="1"/>
</dbReference>
<keyword evidence="3" id="KW-0804">Transcription</keyword>
<dbReference type="Gene3D" id="1.10.10.10">
    <property type="entry name" value="Winged helix-like DNA-binding domain superfamily/Winged helix DNA-binding domain"/>
    <property type="match status" value="1"/>
</dbReference>
<evidence type="ECO:0000313" key="5">
    <source>
        <dbReference type="EMBL" id="SDM66268.1"/>
    </source>
</evidence>
<sequence>MKVNKNLPTPLYHQVKDYLEEKIILGEWEPGYQLPTEKELALQFNVSTITIKRAVHDLVNKGILFRQRGKGTFVNKKGETDLQQLVSLRNEAEDATHHPHKLLSFQEDDAGGKIAKHLEISSRDKVYKIHRIKIEGDTPFGIEYSYIPSSPFPGLTHDMIEDDLIYNVFTNKYGKNLGKAKIFFSTILADEYEARLLKIPKGEQLFVLERYTFTEDQMIIEYSRFIILQEKTRYFIEIKL</sequence>
<protein>
    <submittedName>
        <fullName evidence="5">GntR family transcriptional regulator</fullName>
    </submittedName>
</protein>
<dbReference type="Gene3D" id="3.40.1410.10">
    <property type="entry name" value="Chorismate lyase-like"/>
    <property type="match status" value="1"/>
</dbReference>
<dbReference type="EMBL" id="FNHW01000001">
    <property type="protein sequence ID" value="SDM66268.1"/>
    <property type="molecule type" value="Genomic_DNA"/>
</dbReference>
<keyword evidence="1" id="KW-0805">Transcription regulation</keyword>
<name>A0A1G9V2C2_9BACL</name>
<accession>A0A1G9V2C2</accession>
<dbReference type="InterPro" id="IPR036390">
    <property type="entry name" value="WH_DNA-bd_sf"/>
</dbReference>
<dbReference type="SUPFAM" id="SSF64288">
    <property type="entry name" value="Chorismate lyase-like"/>
    <property type="match status" value="1"/>
</dbReference>
<dbReference type="PRINTS" id="PR00035">
    <property type="entry name" value="HTHGNTR"/>
</dbReference>
<dbReference type="SMART" id="SM00866">
    <property type="entry name" value="UTRA"/>
    <property type="match status" value="1"/>
</dbReference>